<evidence type="ECO:0000313" key="4">
    <source>
        <dbReference type="EMBL" id="GGO71444.1"/>
    </source>
</evidence>
<dbReference type="InterPro" id="IPR038309">
    <property type="entry name" value="Rsd/AlgQ_sf"/>
</dbReference>
<reference evidence="4" key="1">
    <citation type="journal article" date="2014" name="Int. J. Syst. Evol. Microbiol.">
        <title>Complete genome sequence of Corynebacterium casei LMG S-19264T (=DSM 44701T), isolated from a smear-ripened cheese.</title>
        <authorList>
            <consortium name="US DOE Joint Genome Institute (JGI-PGF)"/>
            <person name="Walter F."/>
            <person name="Albersmeier A."/>
            <person name="Kalinowski J."/>
            <person name="Ruckert C."/>
        </authorList>
    </citation>
    <scope>NUCLEOTIDE SEQUENCE</scope>
    <source>
        <strain evidence="4">CGMCC 1.7086</strain>
    </source>
</reference>
<evidence type="ECO:0000256" key="2">
    <source>
        <dbReference type="ARBA" id="ARBA00023163"/>
    </source>
</evidence>
<comment type="caution">
    <text evidence="4">The sequence shown here is derived from an EMBL/GenBank/DDBJ whole genome shotgun (WGS) entry which is preliminary data.</text>
</comment>
<dbReference type="Gene3D" id="1.20.120.1370">
    <property type="entry name" value="Regulator of RNA polymerase sigma(70) subunit, domain 4"/>
    <property type="match status" value="1"/>
</dbReference>
<dbReference type="AlphaFoldDB" id="A0A917Z023"/>
<reference evidence="4" key="2">
    <citation type="submission" date="2020-09" db="EMBL/GenBank/DDBJ databases">
        <authorList>
            <person name="Sun Q."/>
            <person name="Zhou Y."/>
        </authorList>
    </citation>
    <scope>NUCLEOTIDE SEQUENCE</scope>
    <source>
        <strain evidence="4">CGMCC 1.7086</strain>
    </source>
</reference>
<dbReference type="EMBL" id="BMLS01000004">
    <property type="protein sequence ID" value="GGO71444.1"/>
    <property type="molecule type" value="Genomic_DNA"/>
</dbReference>
<dbReference type="RefSeq" id="WP_188696191.1">
    <property type="nucleotide sequence ID" value="NZ_BMLS01000004.1"/>
</dbReference>
<dbReference type="InterPro" id="IPR007448">
    <property type="entry name" value="Sigma70_reg_Rsd_AlgQ"/>
</dbReference>
<gene>
    <name evidence="4" type="primary">rsd</name>
    <name evidence="4" type="ORF">GCM10010982_27250</name>
</gene>
<evidence type="ECO:0000256" key="3">
    <source>
        <dbReference type="RuleBase" id="RU004409"/>
    </source>
</evidence>
<evidence type="ECO:0000313" key="5">
    <source>
        <dbReference type="Proteomes" id="UP000606935"/>
    </source>
</evidence>
<sequence>MLNKVEQAEQKWGGSHSAIDNWINARKLLLVEYCRLAGLPPFDTHRQSLPGKEVVETFCEMLMDYVSAGHFEFYDKIVEGSQANGEGKSLADEVYPLIADTTEQALNFNDCYAEIEDDHDMQGFDKHLSDLGQAMEARFELEDKLIQTLYHDHL</sequence>
<protein>
    <submittedName>
        <fullName evidence="4">Sigma D regulator</fullName>
    </submittedName>
</protein>
<comment type="similarity">
    <text evidence="3">Belongs to the Rsd/AlgQ family.</text>
</comment>
<keyword evidence="2 3" id="KW-0804">Transcription</keyword>
<proteinExistence type="inferred from homology"/>
<dbReference type="NCBIfam" id="NF008723">
    <property type="entry name" value="PRK11718.1"/>
    <property type="match status" value="1"/>
</dbReference>
<dbReference type="GO" id="GO:0006355">
    <property type="term" value="P:regulation of DNA-templated transcription"/>
    <property type="evidence" value="ECO:0007669"/>
    <property type="project" value="InterPro"/>
</dbReference>
<keyword evidence="1 3" id="KW-0805">Transcription regulation</keyword>
<evidence type="ECO:0000256" key="1">
    <source>
        <dbReference type="ARBA" id="ARBA00023015"/>
    </source>
</evidence>
<dbReference type="PIRSF" id="PIRSF016548">
    <property type="entry name" value="Rsd_AlgQ"/>
    <property type="match status" value="1"/>
</dbReference>
<name>A0A917Z023_9ALTE</name>
<dbReference type="Proteomes" id="UP000606935">
    <property type="component" value="Unassembled WGS sequence"/>
</dbReference>
<organism evidence="4 5">
    <name type="scientific">Bowmanella pacifica</name>
    <dbReference type="NCBI Taxonomy" id="502051"/>
    <lineage>
        <taxon>Bacteria</taxon>
        <taxon>Pseudomonadati</taxon>
        <taxon>Pseudomonadota</taxon>
        <taxon>Gammaproteobacteria</taxon>
        <taxon>Alteromonadales</taxon>
        <taxon>Alteromonadaceae</taxon>
        <taxon>Bowmanella</taxon>
    </lineage>
</organism>
<dbReference type="Pfam" id="PF04353">
    <property type="entry name" value="Rsd_AlgQ"/>
    <property type="match status" value="1"/>
</dbReference>
<accession>A0A917Z023</accession>
<keyword evidence="5" id="KW-1185">Reference proteome</keyword>